<comment type="caution">
    <text evidence="2">The sequence shown here is derived from an EMBL/GenBank/DDBJ whole genome shotgun (WGS) entry which is preliminary data.</text>
</comment>
<gene>
    <name evidence="2" type="ORF">NDU88_003018</name>
</gene>
<name>A0AAV7MXC0_PLEWA</name>
<sequence length="176" mass="20260">MTKKHRHSCDLRGVGTQDAVVQEAEQRRSTRAQGAYEAQVQSRILVETILKELQELKNLQQKETAAIKQRLNKIEEAMGQIPACLQKLKQRISDLEDRSLAWDNELDRVQKKLYESQNKIEAMENYARRSNLYLVGVLEGAEKQGNHQDMLQFMDALIKSHSLENPPANLTIIRVH</sequence>
<keyword evidence="1" id="KW-0175">Coiled coil</keyword>
<reference evidence="2" key="1">
    <citation type="journal article" date="2022" name="bioRxiv">
        <title>Sequencing and chromosome-scale assembly of the giantPleurodeles waltlgenome.</title>
        <authorList>
            <person name="Brown T."/>
            <person name="Elewa A."/>
            <person name="Iarovenko S."/>
            <person name="Subramanian E."/>
            <person name="Araus A.J."/>
            <person name="Petzold A."/>
            <person name="Susuki M."/>
            <person name="Suzuki K.-i.T."/>
            <person name="Hayashi T."/>
            <person name="Toyoda A."/>
            <person name="Oliveira C."/>
            <person name="Osipova E."/>
            <person name="Leigh N.D."/>
            <person name="Simon A."/>
            <person name="Yun M.H."/>
        </authorList>
    </citation>
    <scope>NUCLEOTIDE SEQUENCE</scope>
    <source>
        <strain evidence="2">20211129_DDA</strain>
        <tissue evidence="2">Liver</tissue>
    </source>
</reference>
<dbReference type="PANTHER" id="PTHR11505">
    <property type="entry name" value="L1 TRANSPOSABLE ELEMENT-RELATED"/>
    <property type="match status" value="1"/>
</dbReference>
<proteinExistence type="predicted"/>
<dbReference type="AlphaFoldDB" id="A0AAV7MXC0"/>
<accession>A0AAV7MXC0</accession>
<dbReference type="InterPro" id="IPR004244">
    <property type="entry name" value="Transposase_22"/>
</dbReference>
<organism evidence="2 3">
    <name type="scientific">Pleurodeles waltl</name>
    <name type="common">Iberian ribbed newt</name>
    <dbReference type="NCBI Taxonomy" id="8319"/>
    <lineage>
        <taxon>Eukaryota</taxon>
        <taxon>Metazoa</taxon>
        <taxon>Chordata</taxon>
        <taxon>Craniata</taxon>
        <taxon>Vertebrata</taxon>
        <taxon>Euteleostomi</taxon>
        <taxon>Amphibia</taxon>
        <taxon>Batrachia</taxon>
        <taxon>Caudata</taxon>
        <taxon>Salamandroidea</taxon>
        <taxon>Salamandridae</taxon>
        <taxon>Pleurodelinae</taxon>
        <taxon>Pleurodeles</taxon>
    </lineage>
</organism>
<keyword evidence="3" id="KW-1185">Reference proteome</keyword>
<evidence type="ECO:0000313" key="2">
    <source>
        <dbReference type="EMBL" id="KAJ1105613.1"/>
    </source>
</evidence>
<dbReference type="EMBL" id="JANPWB010000013">
    <property type="protein sequence ID" value="KAJ1105613.1"/>
    <property type="molecule type" value="Genomic_DNA"/>
</dbReference>
<dbReference type="Proteomes" id="UP001066276">
    <property type="component" value="Chromosome 9"/>
</dbReference>
<evidence type="ECO:0000256" key="1">
    <source>
        <dbReference type="SAM" id="Coils"/>
    </source>
</evidence>
<evidence type="ECO:0000313" key="3">
    <source>
        <dbReference type="Proteomes" id="UP001066276"/>
    </source>
</evidence>
<protein>
    <submittedName>
        <fullName evidence="2">Uncharacterized protein</fullName>
    </submittedName>
</protein>
<feature type="coiled-coil region" evidence="1">
    <location>
        <begin position="50"/>
        <end position="126"/>
    </location>
</feature>